<keyword evidence="3" id="KW-1185">Reference proteome</keyword>
<dbReference type="RefSeq" id="WP_270880520.1">
    <property type="nucleotide sequence ID" value="NZ_JAQFVF010000033.1"/>
</dbReference>
<organism evidence="2 3">
    <name type="scientific">Paenibacillus aestuarii</name>
    <dbReference type="NCBI Taxonomy" id="516965"/>
    <lineage>
        <taxon>Bacteria</taxon>
        <taxon>Bacillati</taxon>
        <taxon>Bacillota</taxon>
        <taxon>Bacilli</taxon>
        <taxon>Bacillales</taxon>
        <taxon>Paenibacillaceae</taxon>
        <taxon>Paenibacillus</taxon>
    </lineage>
</organism>
<dbReference type="Proteomes" id="UP001596044">
    <property type="component" value="Unassembled WGS sequence"/>
</dbReference>
<name>A0ABW0K0X4_9BACL</name>
<gene>
    <name evidence="2" type="ORF">ACFPOG_00760</name>
</gene>
<dbReference type="EC" id="2.4.-.-" evidence="2"/>
<evidence type="ECO:0000313" key="3">
    <source>
        <dbReference type="Proteomes" id="UP001596044"/>
    </source>
</evidence>
<protein>
    <submittedName>
        <fullName evidence="2">Glycosyltransferase family 4 protein</fullName>
        <ecNumber evidence="2">2.4.-.-</ecNumber>
    </submittedName>
</protein>
<dbReference type="EMBL" id="JBHSMJ010000004">
    <property type="protein sequence ID" value="MFC5446781.1"/>
    <property type="molecule type" value="Genomic_DNA"/>
</dbReference>
<dbReference type="GO" id="GO:0016757">
    <property type="term" value="F:glycosyltransferase activity"/>
    <property type="evidence" value="ECO:0007669"/>
    <property type="project" value="UniProtKB-KW"/>
</dbReference>
<dbReference type="SUPFAM" id="SSF53756">
    <property type="entry name" value="UDP-Glycosyltransferase/glycogen phosphorylase"/>
    <property type="match status" value="1"/>
</dbReference>
<keyword evidence="2" id="KW-0808">Transferase</keyword>
<dbReference type="Gene3D" id="3.40.50.2000">
    <property type="entry name" value="Glycogen Phosphorylase B"/>
    <property type="match status" value="2"/>
</dbReference>
<evidence type="ECO:0000259" key="1">
    <source>
        <dbReference type="Pfam" id="PF00534"/>
    </source>
</evidence>
<dbReference type="PANTHER" id="PTHR12526">
    <property type="entry name" value="GLYCOSYLTRANSFERASE"/>
    <property type="match status" value="1"/>
</dbReference>
<proteinExistence type="predicted"/>
<sequence length="354" mass="40025">MNKAILLAPLPPPYGGIATWATKLLSTNLKDDWEIAIVDEKFIDNRSSHSDSNKPNLLNEARRCFKIWKNLMRELKKSNAKVVHACSAATLNGMLRDSISSIITRVFRRKFVIHFHCTVPNEINTFMKLIVFKFLCMNSDAVMVLNEQAKKFVDDNTKTEVFLVPNFVKVDDIINQRSYKEVVRKVIYTGGVTKQKGCDEVIKAAKSFPHVEFELIGSVTKEIESLQIPGNVKLTGVKDKDYIYEKLMEADVFVFFSHMSSEGFSISLLEAMAAGLPCIVSNWAANTEMVESQGGIVVPVHNVEELTRAISKIINDRVKREQMGKWNVDKVTSQYCEQVVTSQYVDVYNRSIVG</sequence>
<reference evidence="3" key="1">
    <citation type="journal article" date="2019" name="Int. J. Syst. Evol. Microbiol.">
        <title>The Global Catalogue of Microorganisms (GCM) 10K type strain sequencing project: providing services to taxonomists for standard genome sequencing and annotation.</title>
        <authorList>
            <consortium name="The Broad Institute Genomics Platform"/>
            <consortium name="The Broad Institute Genome Sequencing Center for Infectious Disease"/>
            <person name="Wu L."/>
            <person name="Ma J."/>
        </authorList>
    </citation>
    <scope>NUCLEOTIDE SEQUENCE [LARGE SCALE GENOMIC DNA]</scope>
    <source>
        <strain evidence="3">KACC 11904</strain>
    </source>
</reference>
<feature type="domain" description="Glycosyl transferase family 1" evidence="1">
    <location>
        <begin position="181"/>
        <end position="325"/>
    </location>
</feature>
<dbReference type="Pfam" id="PF00534">
    <property type="entry name" value="Glycos_transf_1"/>
    <property type="match status" value="1"/>
</dbReference>
<dbReference type="InterPro" id="IPR001296">
    <property type="entry name" value="Glyco_trans_1"/>
</dbReference>
<dbReference type="CDD" id="cd03801">
    <property type="entry name" value="GT4_PimA-like"/>
    <property type="match status" value="1"/>
</dbReference>
<accession>A0ABW0K0X4</accession>
<dbReference type="PANTHER" id="PTHR12526:SF630">
    <property type="entry name" value="GLYCOSYLTRANSFERASE"/>
    <property type="match status" value="1"/>
</dbReference>
<evidence type="ECO:0000313" key="2">
    <source>
        <dbReference type="EMBL" id="MFC5446781.1"/>
    </source>
</evidence>
<keyword evidence="2" id="KW-0328">Glycosyltransferase</keyword>
<comment type="caution">
    <text evidence="2">The sequence shown here is derived from an EMBL/GenBank/DDBJ whole genome shotgun (WGS) entry which is preliminary data.</text>
</comment>